<protein>
    <submittedName>
        <fullName evidence="2">Uncharacterized protein</fullName>
    </submittedName>
</protein>
<reference evidence="3" key="1">
    <citation type="submission" date="2024-04" db="EMBL/GenBank/DDBJ databases">
        <title>Salinicola lusitanus LLJ914,a marine bacterium isolated from the Okinawa Trough.</title>
        <authorList>
            <person name="Li J."/>
        </authorList>
    </citation>
    <scope>NUCLEOTIDE SEQUENCE [LARGE SCALE GENOMIC DNA]</scope>
</reference>
<keyword evidence="1" id="KW-0732">Signal</keyword>
<dbReference type="InterPro" id="IPR013783">
    <property type="entry name" value="Ig-like_fold"/>
</dbReference>
<dbReference type="AlphaFoldDB" id="A0AAW0NUZ4"/>
<feature type="signal peptide" evidence="1">
    <location>
        <begin position="1"/>
        <end position="20"/>
    </location>
</feature>
<sequence length="268" mass="30866">MAHLWTAGLFLICFVHHAFAIDEKFEFVIGKSPIKLRPGKQHTSSIVWKRDGDLVAELDSGGGLDYYGTFKNRTTLDITTGELTIEPTQALDAGRYVTEIDNILQEDGYQVVAVEEVPKPSVWVKPGKDENEYPVVCDGVVDKAGRVTFWWDISGRDPREWIELGRNITLEKNDTTKRVEFLYCKIGNVGGEKESEPYINPFYESEKHLERPSNLAKKKNSINQMEVEVEVEDPWMSLSYVPGTFSLLLFNSLERRLNWTHWRRIYNF</sequence>
<feature type="chain" id="PRO_5043553128" evidence="1">
    <location>
        <begin position="21"/>
        <end position="268"/>
    </location>
</feature>
<proteinExistence type="predicted"/>
<organism evidence="2 3">
    <name type="scientific">Mugilogobius chulae</name>
    <name type="common">yellowstripe goby</name>
    <dbReference type="NCBI Taxonomy" id="88201"/>
    <lineage>
        <taxon>Eukaryota</taxon>
        <taxon>Metazoa</taxon>
        <taxon>Chordata</taxon>
        <taxon>Craniata</taxon>
        <taxon>Vertebrata</taxon>
        <taxon>Euteleostomi</taxon>
        <taxon>Actinopterygii</taxon>
        <taxon>Neopterygii</taxon>
        <taxon>Teleostei</taxon>
        <taxon>Neoteleostei</taxon>
        <taxon>Acanthomorphata</taxon>
        <taxon>Gobiaria</taxon>
        <taxon>Gobiiformes</taxon>
        <taxon>Gobioidei</taxon>
        <taxon>Gobiidae</taxon>
        <taxon>Gobionellinae</taxon>
        <taxon>Mugilogobius</taxon>
    </lineage>
</organism>
<comment type="caution">
    <text evidence="2">The sequence shown here is derived from an EMBL/GenBank/DDBJ whole genome shotgun (WGS) entry which is preliminary data.</text>
</comment>
<keyword evidence="3" id="KW-1185">Reference proteome</keyword>
<dbReference type="SUPFAM" id="SSF48726">
    <property type="entry name" value="Immunoglobulin"/>
    <property type="match status" value="1"/>
</dbReference>
<dbReference type="Gene3D" id="2.60.40.10">
    <property type="entry name" value="Immunoglobulins"/>
    <property type="match status" value="1"/>
</dbReference>
<name>A0AAW0NUZ4_9GOBI</name>
<evidence type="ECO:0000313" key="3">
    <source>
        <dbReference type="Proteomes" id="UP001460270"/>
    </source>
</evidence>
<evidence type="ECO:0000313" key="2">
    <source>
        <dbReference type="EMBL" id="KAK7901254.1"/>
    </source>
</evidence>
<gene>
    <name evidence="2" type="ORF">WMY93_018023</name>
</gene>
<dbReference type="InterPro" id="IPR036179">
    <property type="entry name" value="Ig-like_dom_sf"/>
</dbReference>
<evidence type="ECO:0000256" key="1">
    <source>
        <dbReference type="SAM" id="SignalP"/>
    </source>
</evidence>
<dbReference type="EMBL" id="JBBPFD010000013">
    <property type="protein sequence ID" value="KAK7901254.1"/>
    <property type="molecule type" value="Genomic_DNA"/>
</dbReference>
<accession>A0AAW0NUZ4</accession>
<dbReference type="Proteomes" id="UP001460270">
    <property type="component" value="Unassembled WGS sequence"/>
</dbReference>